<name>A0A0B7NYV5_PROFF</name>
<keyword evidence="2" id="KW-0472">Membrane</keyword>
<feature type="transmembrane region" description="Helical" evidence="2">
    <location>
        <begin position="177"/>
        <end position="197"/>
    </location>
</feature>
<reference evidence="3" key="1">
    <citation type="submission" date="2014-08" db="EMBL/GenBank/DDBJ databases">
        <authorList>
            <person name="Falentin Helene"/>
        </authorList>
    </citation>
    <scope>NUCLEOTIDE SEQUENCE</scope>
</reference>
<feature type="region of interest" description="Disordered" evidence="1">
    <location>
        <begin position="1"/>
        <end position="58"/>
    </location>
</feature>
<proteinExistence type="predicted"/>
<accession>A0A0B7NYV5</accession>
<evidence type="ECO:0000313" key="3">
    <source>
        <dbReference type="EMBL" id="CEP26077.1"/>
    </source>
</evidence>
<gene>
    <name evidence="3" type="ORF">PFCIRM138_03905</name>
</gene>
<protein>
    <submittedName>
        <fullName evidence="3">Uncharacterized protein</fullName>
    </submittedName>
</protein>
<feature type="transmembrane region" description="Helical" evidence="2">
    <location>
        <begin position="203"/>
        <end position="226"/>
    </location>
</feature>
<feature type="compositionally biased region" description="Basic and acidic residues" evidence="1">
    <location>
        <begin position="1"/>
        <end position="16"/>
    </location>
</feature>
<evidence type="ECO:0000256" key="1">
    <source>
        <dbReference type="SAM" id="MobiDB-lite"/>
    </source>
</evidence>
<feature type="compositionally biased region" description="Low complexity" evidence="1">
    <location>
        <begin position="25"/>
        <end position="50"/>
    </location>
</feature>
<dbReference type="AlphaFoldDB" id="A0A0B7NYV5"/>
<evidence type="ECO:0000256" key="2">
    <source>
        <dbReference type="SAM" id="Phobius"/>
    </source>
</evidence>
<organism evidence="3">
    <name type="scientific">Propionibacterium freudenreichii subsp. freudenreichii</name>
    <dbReference type="NCBI Taxonomy" id="66712"/>
    <lineage>
        <taxon>Bacteria</taxon>
        <taxon>Bacillati</taxon>
        <taxon>Actinomycetota</taxon>
        <taxon>Actinomycetes</taxon>
        <taxon>Propionibacteriales</taxon>
        <taxon>Propionibacteriaceae</taxon>
        <taxon>Propionibacterium</taxon>
    </lineage>
</organism>
<keyword evidence="2" id="KW-1133">Transmembrane helix</keyword>
<keyword evidence="2" id="KW-0812">Transmembrane</keyword>
<sequence length="337" mass="36498">MASEGEWARWRGDMRSSARGVENSAANIEQSSARAAAASDRTAENSARTARASEDTARSARSAATASWVSAGFAAVSAIQNARAARAAEEQTAITQSMAAQEQTHQFAMWRQTEEGKQYVAWRNQAIPLAQLLRDRQTQWQLAWAQAIGNAQDSVSAQELEHMKPHTVQVRSGRLKIAAVILFILGGFGLITTLAGASMTRVTVLGVAGPLLLALLMLAVAVYLTVNGKRRRQEEQTGITWMNTELRSIVAAEAAQRVARFGFDPLAVPQGYTGFAWGATFDPSAYADQLMWMIINGPVNFPEPDELPALVMPDVLAPNPAFRPEVNAALADFQQQS</sequence>
<dbReference type="EMBL" id="LM676388">
    <property type="protein sequence ID" value="CEP26077.1"/>
    <property type="molecule type" value="Genomic_DNA"/>
</dbReference>